<evidence type="ECO:0000259" key="1">
    <source>
        <dbReference type="Pfam" id="PF08241"/>
    </source>
</evidence>
<dbReference type="Gene3D" id="3.40.50.150">
    <property type="entry name" value="Vaccinia Virus protein VP39"/>
    <property type="match status" value="1"/>
</dbReference>
<feature type="domain" description="Methyltransferase type 11" evidence="1">
    <location>
        <begin position="91"/>
        <end position="177"/>
    </location>
</feature>
<dbReference type="EMBL" id="HBFR01011933">
    <property type="protein sequence ID" value="CAD8881420.1"/>
    <property type="molecule type" value="Transcribed_RNA"/>
</dbReference>
<dbReference type="SUPFAM" id="SSF53335">
    <property type="entry name" value="S-adenosyl-L-methionine-dependent methyltransferases"/>
    <property type="match status" value="1"/>
</dbReference>
<gene>
    <name evidence="2" type="ORF">CHYS00102_LOCUS8607</name>
</gene>
<protein>
    <recommendedName>
        <fullName evidence="1">Methyltransferase type 11 domain-containing protein</fullName>
    </recommendedName>
</protein>
<reference evidence="2" key="1">
    <citation type="submission" date="2021-01" db="EMBL/GenBank/DDBJ databases">
        <authorList>
            <person name="Corre E."/>
            <person name="Pelletier E."/>
            <person name="Niang G."/>
            <person name="Scheremetjew M."/>
            <person name="Finn R."/>
            <person name="Kale V."/>
            <person name="Holt S."/>
            <person name="Cochrane G."/>
            <person name="Meng A."/>
            <person name="Brown T."/>
            <person name="Cohen L."/>
        </authorList>
    </citation>
    <scope>NUCLEOTIDE SEQUENCE</scope>
    <source>
        <strain evidence="2">308</strain>
    </source>
</reference>
<dbReference type="AlphaFoldDB" id="A0A7S1BBI4"/>
<dbReference type="Pfam" id="PF08241">
    <property type="entry name" value="Methyltransf_11"/>
    <property type="match status" value="1"/>
</dbReference>
<dbReference type="GO" id="GO:0008757">
    <property type="term" value="F:S-adenosylmethionine-dependent methyltransferase activity"/>
    <property type="evidence" value="ECO:0007669"/>
    <property type="project" value="InterPro"/>
</dbReference>
<organism evidence="2">
    <name type="scientific">Corethron hystrix</name>
    <dbReference type="NCBI Taxonomy" id="216773"/>
    <lineage>
        <taxon>Eukaryota</taxon>
        <taxon>Sar</taxon>
        <taxon>Stramenopiles</taxon>
        <taxon>Ochrophyta</taxon>
        <taxon>Bacillariophyta</taxon>
        <taxon>Coscinodiscophyceae</taxon>
        <taxon>Corethrophycidae</taxon>
        <taxon>Corethrales</taxon>
        <taxon>Corethraceae</taxon>
        <taxon>Corethron</taxon>
    </lineage>
</organism>
<dbReference type="InterPro" id="IPR029063">
    <property type="entry name" value="SAM-dependent_MTases_sf"/>
</dbReference>
<dbReference type="CDD" id="cd02440">
    <property type="entry name" value="AdoMet_MTases"/>
    <property type="match status" value="1"/>
</dbReference>
<accession>A0A7S1BBI4</accession>
<sequence length="258" mass="28425">MFKKRERAMSGMIKVFLKRFVIVTMAPSMRSPSGLTGWFARKMMQSANPESTRFAIQHRLHLKDTDVFVELGAGEGAGLLAATTPLADATCTATIPSIIHLVEISDAMRVELERVVAEDLPEAVRASTTIHVHGDDCIRMSYLDDDSVDKIFAMNVVYFLDPLPDYLSEIHRVLKPGTGEIVWGCKFDKVPQDNNVFVNVKEDDVVMMMKEAGFDVTATPIDVVAGSAVAASADAAAAENTLSKDMRNYIEIRGRKIQ</sequence>
<proteinExistence type="predicted"/>
<evidence type="ECO:0000313" key="2">
    <source>
        <dbReference type="EMBL" id="CAD8881420.1"/>
    </source>
</evidence>
<name>A0A7S1BBI4_9STRA</name>
<dbReference type="InterPro" id="IPR013216">
    <property type="entry name" value="Methyltransf_11"/>
</dbReference>